<keyword evidence="3" id="KW-1185">Reference proteome</keyword>
<dbReference type="CDD" id="cd01644">
    <property type="entry name" value="RT_pepA17"/>
    <property type="match status" value="1"/>
</dbReference>
<dbReference type="SUPFAM" id="SSF56672">
    <property type="entry name" value="DNA/RNA polymerases"/>
    <property type="match status" value="1"/>
</dbReference>
<dbReference type="InterPro" id="IPR043128">
    <property type="entry name" value="Rev_trsase/Diguanyl_cyclase"/>
</dbReference>
<dbReference type="InterPro" id="IPR008042">
    <property type="entry name" value="Retrotrans_Pao"/>
</dbReference>
<dbReference type="Pfam" id="PF05380">
    <property type="entry name" value="Peptidase_A17"/>
    <property type="match status" value="1"/>
</dbReference>
<dbReference type="InterPro" id="IPR041588">
    <property type="entry name" value="Integrase_H2C2"/>
</dbReference>
<evidence type="ECO:0000313" key="2">
    <source>
        <dbReference type="EnsemblMetazoa" id="AALFPA23_003276.P3534"/>
    </source>
</evidence>
<dbReference type="Gene3D" id="3.30.70.270">
    <property type="match status" value="1"/>
</dbReference>
<dbReference type="PROSITE" id="PS50994">
    <property type="entry name" value="INTEGRASE"/>
    <property type="match status" value="1"/>
</dbReference>
<dbReference type="PANTHER" id="PTHR47331">
    <property type="entry name" value="PHD-TYPE DOMAIN-CONTAINING PROTEIN"/>
    <property type="match status" value="1"/>
</dbReference>
<evidence type="ECO:0000259" key="1">
    <source>
        <dbReference type="PROSITE" id="PS50994"/>
    </source>
</evidence>
<reference evidence="2" key="2">
    <citation type="submission" date="2025-05" db="UniProtKB">
        <authorList>
            <consortium name="EnsemblMetazoa"/>
        </authorList>
    </citation>
    <scope>IDENTIFICATION</scope>
    <source>
        <strain evidence="2">Foshan</strain>
    </source>
</reference>
<dbReference type="GeneID" id="134284887"/>
<dbReference type="Proteomes" id="UP000069940">
    <property type="component" value="Unassembled WGS sequence"/>
</dbReference>
<dbReference type="InterPro" id="IPR036397">
    <property type="entry name" value="RNaseH_sf"/>
</dbReference>
<dbReference type="Pfam" id="PF17921">
    <property type="entry name" value="Integrase_H2C2"/>
    <property type="match status" value="1"/>
</dbReference>
<dbReference type="Gene3D" id="3.30.420.10">
    <property type="entry name" value="Ribonuclease H-like superfamily/Ribonuclease H"/>
    <property type="match status" value="1"/>
</dbReference>
<reference evidence="3" key="1">
    <citation type="journal article" date="2015" name="Proc. Natl. Acad. Sci. U.S.A.">
        <title>Genome sequence of the Asian Tiger mosquito, Aedes albopictus, reveals insights into its biology, genetics, and evolution.</title>
        <authorList>
            <person name="Chen X.G."/>
            <person name="Jiang X."/>
            <person name="Gu J."/>
            <person name="Xu M."/>
            <person name="Wu Y."/>
            <person name="Deng Y."/>
            <person name="Zhang C."/>
            <person name="Bonizzoni M."/>
            <person name="Dermauw W."/>
            <person name="Vontas J."/>
            <person name="Armbruster P."/>
            <person name="Huang X."/>
            <person name="Yang Y."/>
            <person name="Zhang H."/>
            <person name="He W."/>
            <person name="Peng H."/>
            <person name="Liu Y."/>
            <person name="Wu K."/>
            <person name="Chen J."/>
            <person name="Lirakis M."/>
            <person name="Topalis P."/>
            <person name="Van Leeuwen T."/>
            <person name="Hall A.B."/>
            <person name="Jiang X."/>
            <person name="Thorpe C."/>
            <person name="Mueller R.L."/>
            <person name="Sun C."/>
            <person name="Waterhouse R.M."/>
            <person name="Yan G."/>
            <person name="Tu Z.J."/>
            <person name="Fang X."/>
            <person name="James A.A."/>
        </authorList>
    </citation>
    <scope>NUCLEOTIDE SEQUENCE [LARGE SCALE GENOMIC DNA]</scope>
    <source>
        <strain evidence="3">Foshan</strain>
    </source>
</reference>
<dbReference type="EnsemblMetazoa" id="AALFPA23_003276.R3534">
    <property type="protein sequence ID" value="AALFPA23_003276.P3534"/>
    <property type="gene ID" value="AALFPA23_003276"/>
</dbReference>
<name>A0ABM1XVI3_AEDAL</name>
<proteinExistence type="predicted"/>
<dbReference type="InterPro" id="IPR043502">
    <property type="entry name" value="DNA/RNA_pol_sf"/>
</dbReference>
<feature type="domain" description="Integrase catalytic" evidence="1">
    <location>
        <begin position="710"/>
        <end position="868"/>
    </location>
</feature>
<protein>
    <recommendedName>
        <fullName evidence="1">Integrase catalytic domain-containing protein</fullName>
    </recommendedName>
</protein>
<organism evidence="2 3">
    <name type="scientific">Aedes albopictus</name>
    <name type="common">Asian tiger mosquito</name>
    <name type="synonym">Stegomyia albopicta</name>
    <dbReference type="NCBI Taxonomy" id="7160"/>
    <lineage>
        <taxon>Eukaryota</taxon>
        <taxon>Metazoa</taxon>
        <taxon>Ecdysozoa</taxon>
        <taxon>Arthropoda</taxon>
        <taxon>Hexapoda</taxon>
        <taxon>Insecta</taxon>
        <taxon>Pterygota</taxon>
        <taxon>Neoptera</taxon>
        <taxon>Endopterygota</taxon>
        <taxon>Diptera</taxon>
        <taxon>Nematocera</taxon>
        <taxon>Culicoidea</taxon>
        <taxon>Culicidae</taxon>
        <taxon>Culicinae</taxon>
        <taxon>Aedini</taxon>
        <taxon>Aedes</taxon>
        <taxon>Stegomyia</taxon>
    </lineage>
</organism>
<dbReference type="InterPro" id="IPR001584">
    <property type="entry name" value="Integrase_cat-core"/>
</dbReference>
<dbReference type="RefSeq" id="XP_062700371.1">
    <property type="nucleotide sequence ID" value="XM_062844387.1"/>
</dbReference>
<sequence>MREVDCSSASSSAALSYYLPHHGVEKADSTTTKLRVVFDASCRTDSGVSLNQALMVGAVVQDDLFAIHLRFRMHRIALIADIEKMYRQIRIHPSDYPLQRILWRSSSSEPLRTFELVTVTYGTASAPFLATRCLKELSTQGAADFPLAALILGKDFYVDDMLTGVDDEEEGDELCNQLLELLHSAGFSLRKWASNSSAVLSKIPAELRDERSTLSLDSLSSPIKTLGIQWHPSTDTYSYAVPEWSKEAVITRRVVASDTAKLFLPLGLLGPVVVLAKIFIQSLWQTTTSWDEPLNQEQQQYWSEFRNSLGDIASISIPRRVAIAHNPVLIELHGFCDASEKAYGACLYVRTVSSDGSIFVRLKAARSKVAPTGKSKKQTTLTLPRLELSSALLLAHLYHKVTESTELKTKPFFWTDSMIALCQIRSPPARWKTFVANRVSEIQRLTVNGTWAHVPGTENPADIISRGMSPAQLKDTPAWWNGCQWLSQPSRFWPPINRPIPDDLPTAEFEERSVSLPVQAAQPNEIFESRSSFSSLVRVVAFLHRFGHNTSPQNRTDRKVGSLSTLELNNATKTLVRIAQHESFGKDIAEIKSKGHVSSHSALKTLAPILVDGILRVGGRLRHAAISEDRKHPMILPARHILTERILVHYHQKHLHAGPQLLVACVREKFWPLRIRNLARKVVHSCVNCFRCKPTNLEQLMGDLPPERVTPTLPFLSTGVDLCGPFQFRKLPRASPVKCYVAIFVCLVTKAAHVELVYDLSTAAFLAALHRFVARRGRPKLIECDNAKNFKGAVRELAQLRKQFYGQQHQTEVISSCADDGTEFRFIPPRSPNFGGLWEAAVKSLKKHLRATIGNSVLSQEELVSKRA</sequence>
<evidence type="ECO:0000313" key="3">
    <source>
        <dbReference type="Proteomes" id="UP000069940"/>
    </source>
</evidence>
<dbReference type="InterPro" id="IPR012337">
    <property type="entry name" value="RNaseH-like_sf"/>
</dbReference>
<dbReference type="Gene3D" id="3.10.10.10">
    <property type="entry name" value="HIV Type 1 Reverse Transcriptase, subunit A, domain 1"/>
    <property type="match status" value="1"/>
</dbReference>
<dbReference type="SUPFAM" id="SSF53098">
    <property type="entry name" value="Ribonuclease H-like"/>
    <property type="match status" value="1"/>
</dbReference>
<accession>A0ABM1XVI3</accession>